<dbReference type="Gene3D" id="3.90.120.10">
    <property type="entry name" value="DNA Methylase, subunit A, domain 2"/>
    <property type="match status" value="1"/>
</dbReference>
<keyword evidence="3" id="KW-0808">Transferase</keyword>
<organism evidence="5">
    <name type="scientific">marine sediment metagenome</name>
    <dbReference type="NCBI Taxonomy" id="412755"/>
    <lineage>
        <taxon>unclassified sequences</taxon>
        <taxon>metagenomes</taxon>
        <taxon>ecological metagenomes</taxon>
    </lineage>
</organism>
<dbReference type="InterPro" id="IPR029063">
    <property type="entry name" value="SAM-dependent_MTases_sf"/>
</dbReference>
<comment type="caution">
    <text evidence="5">The sequence shown here is derived from an EMBL/GenBank/DDBJ whole genome shotgun (WGS) entry which is preliminary data.</text>
</comment>
<dbReference type="EC" id="2.1.1.37" evidence="1"/>
<keyword evidence="4" id="KW-0949">S-adenosyl-L-methionine</keyword>
<dbReference type="AlphaFoldDB" id="A0A0F9TNS3"/>
<evidence type="ECO:0000256" key="3">
    <source>
        <dbReference type="ARBA" id="ARBA00022679"/>
    </source>
</evidence>
<dbReference type="PANTHER" id="PTHR10629">
    <property type="entry name" value="CYTOSINE-SPECIFIC METHYLTRANSFERASE"/>
    <property type="match status" value="1"/>
</dbReference>
<gene>
    <name evidence="5" type="ORF">LCGC14_0324900</name>
</gene>
<dbReference type="EMBL" id="LAZR01000223">
    <property type="protein sequence ID" value="KKN80934.1"/>
    <property type="molecule type" value="Genomic_DNA"/>
</dbReference>
<proteinExistence type="predicted"/>
<dbReference type="GO" id="GO:0005634">
    <property type="term" value="C:nucleus"/>
    <property type="evidence" value="ECO:0007669"/>
    <property type="project" value="TreeGrafter"/>
</dbReference>
<dbReference type="SUPFAM" id="SSF53335">
    <property type="entry name" value="S-adenosyl-L-methionine-dependent methyltransferases"/>
    <property type="match status" value="1"/>
</dbReference>
<evidence type="ECO:0000256" key="2">
    <source>
        <dbReference type="ARBA" id="ARBA00022603"/>
    </source>
</evidence>
<dbReference type="GO" id="GO:0003677">
    <property type="term" value="F:DNA binding"/>
    <property type="evidence" value="ECO:0007669"/>
    <property type="project" value="TreeGrafter"/>
</dbReference>
<dbReference type="PRINTS" id="PR00105">
    <property type="entry name" value="C5METTRFRASE"/>
</dbReference>
<dbReference type="InterPro" id="IPR001525">
    <property type="entry name" value="C5_MeTfrase"/>
</dbReference>
<dbReference type="NCBIfam" id="TIGR00675">
    <property type="entry name" value="dcm"/>
    <property type="match status" value="1"/>
</dbReference>
<evidence type="ECO:0000256" key="4">
    <source>
        <dbReference type="ARBA" id="ARBA00022691"/>
    </source>
</evidence>
<keyword evidence="2" id="KW-0489">Methyltransferase</keyword>
<dbReference type="PROSITE" id="PS51679">
    <property type="entry name" value="SAM_MT_C5"/>
    <property type="match status" value="1"/>
</dbReference>
<dbReference type="Gene3D" id="3.40.50.150">
    <property type="entry name" value="Vaccinia Virus protein VP39"/>
    <property type="match status" value="1"/>
</dbReference>
<evidence type="ECO:0000256" key="1">
    <source>
        <dbReference type="ARBA" id="ARBA00011975"/>
    </source>
</evidence>
<dbReference type="PANTHER" id="PTHR10629:SF52">
    <property type="entry name" value="DNA (CYTOSINE-5)-METHYLTRANSFERASE 1"/>
    <property type="match status" value="1"/>
</dbReference>
<dbReference type="GO" id="GO:0032259">
    <property type="term" value="P:methylation"/>
    <property type="evidence" value="ECO:0007669"/>
    <property type="project" value="UniProtKB-KW"/>
</dbReference>
<reference evidence="5" key="1">
    <citation type="journal article" date="2015" name="Nature">
        <title>Complex archaea that bridge the gap between prokaryotes and eukaryotes.</title>
        <authorList>
            <person name="Spang A."/>
            <person name="Saw J.H."/>
            <person name="Jorgensen S.L."/>
            <person name="Zaremba-Niedzwiedzka K."/>
            <person name="Martijn J."/>
            <person name="Lind A.E."/>
            <person name="van Eijk R."/>
            <person name="Schleper C."/>
            <person name="Guy L."/>
            <person name="Ettema T.J."/>
        </authorList>
    </citation>
    <scope>NUCLEOTIDE SEQUENCE</scope>
</reference>
<dbReference type="GO" id="GO:0044027">
    <property type="term" value="P:negative regulation of gene expression via chromosomal CpG island methylation"/>
    <property type="evidence" value="ECO:0007669"/>
    <property type="project" value="TreeGrafter"/>
</dbReference>
<protein>
    <recommendedName>
        <fullName evidence="1">DNA (cytosine-5-)-methyltransferase</fullName>
        <ecNumber evidence="1">2.1.1.37</ecNumber>
    </recommendedName>
</protein>
<evidence type="ECO:0000313" key="5">
    <source>
        <dbReference type="EMBL" id="KKN80934.1"/>
    </source>
</evidence>
<name>A0A0F9TNS3_9ZZZZ</name>
<dbReference type="InterPro" id="IPR050390">
    <property type="entry name" value="C5-Methyltransferase"/>
</dbReference>
<accession>A0A0F9TNS3</accession>
<dbReference type="Pfam" id="PF00145">
    <property type="entry name" value="DNA_methylase"/>
    <property type="match status" value="1"/>
</dbReference>
<dbReference type="GO" id="GO:0003886">
    <property type="term" value="F:DNA (cytosine-5-)-methyltransferase activity"/>
    <property type="evidence" value="ECO:0007669"/>
    <property type="project" value="UniProtKB-EC"/>
</dbReference>
<sequence>MLSSLGVPVISRMWAETVDNARTCHLASEVKNDYSRTLRVLLGIIQATNRSSGVESLLLSLFCGAGGLDHGFEEAGFEVGLALDRKQDSVKSYNLNRPTSSVAKVKDLSRVTVQDIDELYGREFRPTGVIGGPPCQSFSQANVNQKVDDVRTALPMAYARLVVTLHERSPLDFFVMENVVGLVRRKHVATLERVEDQLGEAGFKIARLLLNAKDHGTPQNRPRLFLVGVDGRRFKEADPKKFSVPVQPPMTVRTAIGDLPEPVHFARGLDMAEQGAHPNHWCMAPKSPKFSQEGGVKPGVKGRSFKMLNWDEPSIAVAYGHREVNIHPSGRRRLSVYEALLLQGFPDDYVLTGTLSSQIDQVSEAVPPPLAKAVADTLFKTLYSEKQAAA</sequence>